<dbReference type="InterPro" id="IPR001647">
    <property type="entry name" value="HTH_TetR"/>
</dbReference>
<dbReference type="PANTHER" id="PTHR30055">
    <property type="entry name" value="HTH-TYPE TRANSCRIPTIONAL REGULATOR RUTR"/>
    <property type="match status" value="1"/>
</dbReference>
<dbReference type="PANTHER" id="PTHR30055:SF146">
    <property type="entry name" value="HTH-TYPE TRANSCRIPTIONAL DUAL REGULATOR CECR"/>
    <property type="match status" value="1"/>
</dbReference>
<dbReference type="EMBL" id="JBBLZC010000001">
    <property type="protein sequence ID" value="MEK0081533.1"/>
    <property type="molecule type" value="Genomic_DNA"/>
</dbReference>
<evidence type="ECO:0000256" key="2">
    <source>
        <dbReference type="PROSITE-ProRule" id="PRU00335"/>
    </source>
</evidence>
<dbReference type="Proteomes" id="UP001375743">
    <property type="component" value="Unassembled WGS sequence"/>
</dbReference>
<dbReference type="SUPFAM" id="SSF46689">
    <property type="entry name" value="Homeodomain-like"/>
    <property type="match status" value="1"/>
</dbReference>
<dbReference type="InterPro" id="IPR036271">
    <property type="entry name" value="Tet_transcr_reg_TetR-rel_C_sf"/>
</dbReference>
<evidence type="ECO:0000313" key="5">
    <source>
        <dbReference type="Proteomes" id="UP001375743"/>
    </source>
</evidence>
<dbReference type="InterPro" id="IPR023772">
    <property type="entry name" value="DNA-bd_HTH_TetR-type_CS"/>
</dbReference>
<dbReference type="Pfam" id="PF00440">
    <property type="entry name" value="TetR_N"/>
    <property type="match status" value="1"/>
</dbReference>
<comment type="caution">
    <text evidence="4">The sequence shown here is derived from an EMBL/GenBank/DDBJ whole genome shotgun (WGS) entry which is preliminary data.</text>
</comment>
<protein>
    <submittedName>
        <fullName evidence="4">TetR/AcrR family transcriptional regulator</fullName>
    </submittedName>
</protein>
<keyword evidence="1 2" id="KW-0238">DNA-binding</keyword>
<dbReference type="PROSITE" id="PS01081">
    <property type="entry name" value="HTH_TETR_1"/>
    <property type="match status" value="1"/>
</dbReference>
<gene>
    <name evidence="4" type="ORF">U1T56_00085</name>
</gene>
<feature type="DNA-binding region" description="H-T-H motif" evidence="2">
    <location>
        <begin position="37"/>
        <end position="56"/>
    </location>
</feature>
<evidence type="ECO:0000256" key="1">
    <source>
        <dbReference type="ARBA" id="ARBA00023125"/>
    </source>
</evidence>
<evidence type="ECO:0000259" key="3">
    <source>
        <dbReference type="PROSITE" id="PS50977"/>
    </source>
</evidence>
<dbReference type="PROSITE" id="PS50977">
    <property type="entry name" value="HTH_TETR_2"/>
    <property type="match status" value="1"/>
</dbReference>
<reference evidence="4 5" key="1">
    <citation type="submission" date="2024-01" db="EMBL/GenBank/DDBJ databases">
        <title>Multi-omics insights into the function and evolution of sodium benzoate biodegradation pathways in Benzoatithermus flavus gen. nov., sp. nov. from hot spring.</title>
        <authorList>
            <person name="Hu C.-J."/>
            <person name="Li W.-J."/>
        </authorList>
    </citation>
    <scope>NUCLEOTIDE SEQUENCE [LARGE SCALE GENOMIC DNA]</scope>
    <source>
        <strain evidence="4 5">SYSU G07066</strain>
    </source>
</reference>
<dbReference type="Gene3D" id="1.10.10.60">
    <property type="entry name" value="Homeodomain-like"/>
    <property type="match status" value="1"/>
</dbReference>
<dbReference type="RefSeq" id="WP_418157387.1">
    <property type="nucleotide sequence ID" value="NZ_JBBLZC010000001.1"/>
</dbReference>
<dbReference type="InterPro" id="IPR039536">
    <property type="entry name" value="TetR_C_Proteobacteria"/>
</dbReference>
<dbReference type="InterPro" id="IPR009057">
    <property type="entry name" value="Homeodomain-like_sf"/>
</dbReference>
<dbReference type="Gene3D" id="1.10.357.10">
    <property type="entry name" value="Tetracycline Repressor, domain 2"/>
    <property type="match status" value="1"/>
</dbReference>
<dbReference type="InterPro" id="IPR050109">
    <property type="entry name" value="HTH-type_TetR-like_transc_reg"/>
</dbReference>
<organism evidence="4 5">
    <name type="scientific">Benzoatithermus flavus</name>
    <dbReference type="NCBI Taxonomy" id="3108223"/>
    <lineage>
        <taxon>Bacteria</taxon>
        <taxon>Pseudomonadati</taxon>
        <taxon>Pseudomonadota</taxon>
        <taxon>Alphaproteobacteria</taxon>
        <taxon>Geminicoccales</taxon>
        <taxon>Geminicoccaceae</taxon>
        <taxon>Benzoatithermus</taxon>
    </lineage>
</organism>
<accession>A0ABU8XK28</accession>
<name>A0ABU8XK28_9PROT</name>
<sequence length="212" mass="22996">MQKLDAFETGCADSAKRRQVLEGARRVFLHQGFDGASMGEIAKAAGVSKGTLYTYFESKEALFEALTLEERAGLAEALFRLDADDPDTRAVLRRLGKSFIAMMTRPEHVSSVRMVIGAAEKFPRIGQVFFQAGPCQGIARLAAYLDRQVAVGRLAIADTSVAAQFFLDLCSSGILKRLLFAVGTAPDEAEVERHLDEVLRVFFAAYGPGSAA</sequence>
<dbReference type="SUPFAM" id="SSF48498">
    <property type="entry name" value="Tetracyclin repressor-like, C-terminal domain"/>
    <property type="match status" value="1"/>
</dbReference>
<evidence type="ECO:0000313" key="4">
    <source>
        <dbReference type="EMBL" id="MEK0081533.1"/>
    </source>
</evidence>
<dbReference type="Pfam" id="PF14246">
    <property type="entry name" value="TetR_C_7"/>
    <property type="match status" value="1"/>
</dbReference>
<dbReference type="PRINTS" id="PR00455">
    <property type="entry name" value="HTHTETR"/>
</dbReference>
<keyword evidence="5" id="KW-1185">Reference proteome</keyword>
<proteinExistence type="predicted"/>
<feature type="domain" description="HTH tetR-type" evidence="3">
    <location>
        <begin position="14"/>
        <end position="74"/>
    </location>
</feature>